<protein>
    <submittedName>
        <fullName evidence="1">Uncharacterized protein</fullName>
    </submittedName>
</protein>
<evidence type="ECO:0000313" key="1">
    <source>
        <dbReference type="EMBL" id="KTF05412.1"/>
    </source>
</evidence>
<accession>A0A1B6NR06</accession>
<organism evidence="1">
    <name type="scientific">marine sediment metagenome</name>
    <dbReference type="NCBI Taxonomy" id="412755"/>
    <lineage>
        <taxon>unclassified sequences</taxon>
        <taxon>metagenomes</taxon>
        <taxon>ecological metagenomes</taxon>
    </lineage>
</organism>
<gene>
    <name evidence="1" type="ORF">MGSAQ_003092</name>
</gene>
<reference evidence="1" key="1">
    <citation type="submission" date="2013-11" db="EMBL/GenBank/DDBJ databases">
        <title>Microbial diversity, functional groups and degradation webs in Northern and Southern Mediterranean and Red Sea marine crude oil polluted sites.</title>
        <authorList>
            <person name="Daffonchio D."/>
            <person name="Mapelli F."/>
            <person name="Ferrer M."/>
            <person name="Richter M."/>
            <person name="Cherif A."/>
            <person name="Malkawi H.I."/>
            <person name="Yakimov M.M."/>
            <person name="Abdel-Fattah Y.R."/>
            <person name="Blaghen M."/>
            <person name="Golyshin P.N."/>
            <person name="Kalogerakis N."/>
            <person name="Boon N."/>
            <person name="Magagnini M."/>
            <person name="Fava F."/>
        </authorList>
    </citation>
    <scope>NUCLEOTIDE SEQUENCE</scope>
</reference>
<sequence length="80" mass="9488">KHYFDFFESNRNRALPILLDWCQSNTGGETTRLTGLLAISILKKTEQGEHIYFRNEDNDIYKVVFASCREIEDEIKEIFR</sequence>
<proteinExistence type="predicted"/>
<dbReference type="EMBL" id="AYSL01001805">
    <property type="protein sequence ID" value="KTF05412.1"/>
    <property type="molecule type" value="Genomic_DNA"/>
</dbReference>
<name>A0A1B6NR06_9ZZZZ</name>
<comment type="caution">
    <text evidence="1">The sequence shown here is derived from an EMBL/GenBank/DDBJ whole genome shotgun (WGS) entry which is preliminary data.</text>
</comment>
<dbReference type="AlphaFoldDB" id="A0A1B6NR06"/>
<feature type="non-terminal residue" evidence="1">
    <location>
        <position position="1"/>
    </location>
</feature>